<dbReference type="Proteomes" id="UP000185753">
    <property type="component" value="Unassembled WGS sequence"/>
</dbReference>
<dbReference type="EMBL" id="LZDS01000005">
    <property type="protein sequence ID" value="OBX29578.1"/>
    <property type="molecule type" value="Genomic_DNA"/>
</dbReference>
<evidence type="ECO:0000256" key="1">
    <source>
        <dbReference type="SAM" id="Phobius"/>
    </source>
</evidence>
<reference evidence="3" key="1">
    <citation type="submission" date="2016-06" db="EMBL/GenBank/DDBJ databases">
        <authorList>
            <person name="Radolfova-Krizova L."/>
            <person name="Nemec A."/>
        </authorList>
    </citation>
    <scope>NUCLEOTIDE SEQUENCE [LARGE SCALE GENOMIC DNA]</scope>
    <source>
        <strain evidence="3">ANC 4275</strain>
    </source>
</reference>
<keyword evidence="1" id="KW-1133">Transmembrane helix</keyword>
<keyword evidence="1" id="KW-0472">Membrane</keyword>
<dbReference type="AlphaFoldDB" id="A0A1A7RDS2"/>
<sequence length="146" mass="16733">MIIVRGTAMVEGDVKVKFDVNTFNAYANQSNQSLMDMEAGVDHLERIEKMKAGEAFVFVMAGDPFSLNAANDPSHMTSQLDLVNSSNVQFQNVELQIWQGKGSKYSFMRYVWFALIIFLIVWIYRVIVQRNADKFENLMNKHSGRK</sequence>
<comment type="caution">
    <text evidence="2">The sequence shown here is derived from an EMBL/GenBank/DDBJ whole genome shotgun (WGS) entry which is preliminary data.</text>
</comment>
<protein>
    <submittedName>
        <fullName evidence="2">Uncharacterized protein</fullName>
    </submittedName>
</protein>
<gene>
    <name evidence="2" type="ORF">A9J31_12865</name>
</gene>
<evidence type="ECO:0000313" key="2">
    <source>
        <dbReference type="EMBL" id="OBX29578.1"/>
    </source>
</evidence>
<organism evidence="2 3">
    <name type="scientific">Acinetobacter gandensis</name>
    <dbReference type="NCBI Taxonomy" id="1443941"/>
    <lineage>
        <taxon>Bacteria</taxon>
        <taxon>Pseudomonadati</taxon>
        <taxon>Pseudomonadota</taxon>
        <taxon>Gammaproteobacteria</taxon>
        <taxon>Moraxellales</taxon>
        <taxon>Moraxellaceae</taxon>
        <taxon>Acinetobacter</taxon>
    </lineage>
</organism>
<feature type="transmembrane region" description="Helical" evidence="1">
    <location>
        <begin position="110"/>
        <end position="128"/>
    </location>
</feature>
<name>A0A1A7RDS2_9GAMM</name>
<keyword evidence="3" id="KW-1185">Reference proteome</keyword>
<proteinExistence type="predicted"/>
<accession>A0A1A7RDS2</accession>
<keyword evidence="1" id="KW-0812">Transmembrane</keyword>
<dbReference type="STRING" id="1443941.A9J31_12865"/>
<evidence type="ECO:0000313" key="3">
    <source>
        <dbReference type="Proteomes" id="UP000185753"/>
    </source>
</evidence>